<dbReference type="EMBL" id="HBUF01341855">
    <property type="protein sequence ID" value="CAG6704670.1"/>
    <property type="molecule type" value="Transcribed_RNA"/>
</dbReference>
<dbReference type="EMBL" id="HBUF01192333">
    <property type="protein sequence ID" value="CAG6658780.1"/>
    <property type="molecule type" value="Transcribed_RNA"/>
</dbReference>
<feature type="compositionally biased region" description="Basic residues" evidence="1">
    <location>
        <begin position="73"/>
        <end position="82"/>
    </location>
</feature>
<dbReference type="EMBL" id="HBUF01341853">
    <property type="protein sequence ID" value="CAG6704666.1"/>
    <property type="molecule type" value="Transcribed_RNA"/>
</dbReference>
<protein>
    <submittedName>
        <fullName evidence="2">Uncharacterized protein</fullName>
    </submittedName>
</protein>
<proteinExistence type="predicted"/>
<dbReference type="EMBL" id="HBUF01192332">
    <property type="protein sequence ID" value="CAG6658776.1"/>
    <property type="molecule type" value="Transcribed_RNA"/>
</dbReference>
<dbReference type="EMBL" id="HBUF01341856">
    <property type="protein sequence ID" value="CAG6704672.1"/>
    <property type="molecule type" value="Transcribed_RNA"/>
</dbReference>
<feature type="compositionally biased region" description="Basic residues" evidence="1">
    <location>
        <begin position="115"/>
        <end position="126"/>
    </location>
</feature>
<feature type="region of interest" description="Disordered" evidence="1">
    <location>
        <begin position="57"/>
        <end position="88"/>
    </location>
</feature>
<evidence type="ECO:0000256" key="1">
    <source>
        <dbReference type="SAM" id="MobiDB-lite"/>
    </source>
</evidence>
<feature type="compositionally biased region" description="Polar residues" evidence="1">
    <location>
        <begin position="131"/>
        <end position="142"/>
    </location>
</feature>
<dbReference type="EMBL" id="HBUF01341854">
    <property type="protein sequence ID" value="CAG6704668.1"/>
    <property type="molecule type" value="Transcribed_RNA"/>
</dbReference>
<name>A0A8D8UHB6_9HEMI</name>
<sequence>MYPLQPLLMKMLCRTLTMMTVSTEKTPASTTRLTNSTQFQPSQHQHLSSQLLLLPQPPLLLHPDRPGLPLSNRHARGPHPKQHPGMLPLNRTGTLPQLNNKFHRGKHLNRVNGKRHNLYSGHHHSRGLGCNPSNPGRHLSNSHGRHHSKDQTPILRCL</sequence>
<reference evidence="2" key="1">
    <citation type="submission" date="2021-05" db="EMBL/GenBank/DDBJ databases">
        <authorList>
            <person name="Alioto T."/>
            <person name="Alioto T."/>
            <person name="Gomez Garrido J."/>
        </authorList>
    </citation>
    <scope>NUCLEOTIDE SEQUENCE</scope>
</reference>
<organism evidence="2">
    <name type="scientific">Cacopsylla melanoneura</name>
    <dbReference type="NCBI Taxonomy" id="428564"/>
    <lineage>
        <taxon>Eukaryota</taxon>
        <taxon>Metazoa</taxon>
        <taxon>Ecdysozoa</taxon>
        <taxon>Arthropoda</taxon>
        <taxon>Hexapoda</taxon>
        <taxon>Insecta</taxon>
        <taxon>Pterygota</taxon>
        <taxon>Neoptera</taxon>
        <taxon>Paraneoptera</taxon>
        <taxon>Hemiptera</taxon>
        <taxon>Sternorrhyncha</taxon>
        <taxon>Psylloidea</taxon>
        <taxon>Psyllidae</taxon>
        <taxon>Psyllinae</taxon>
        <taxon>Cacopsylla</taxon>
    </lineage>
</organism>
<dbReference type="EMBL" id="HBUF01192331">
    <property type="protein sequence ID" value="CAG6658772.1"/>
    <property type="molecule type" value="Transcribed_RNA"/>
</dbReference>
<dbReference type="EMBL" id="HBUF01092605">
    <property type="protein sequence ID" value="CAG6636056.1"/>
    <property type="molecule type" value="Transcribed_RNA"/>
</dbReference>
<dbReference type="EMBL" id="HBUF01092604">
    <property type="protein sequence ID" value="CAG6636053.1"/>
    <property type="molecule type" value="Transcribed_RNA"/>
</dbReference>
<evidence type="ECO:0000313" key="2">
    <source>
        <dbReference type="EMBL" id="CAG6704670.1"/>
    </source>
</evidence>
<feature type="region of interest" description="Disordered" evidence="1">
    <location>
        <begin position="115"/>
        <end position="158"/>
    </location>
</feature>
<dbReference type="AlphaFoldDB" id="A0A8D8UHB6"/>
<dbReference type="EMBL" id="HBUF01092606">
    <property type="protein sequence ID" value="CAG6636059.1"/>
    <property type="molecule type" value="Transcribed_RNA"/>
</dbReference>
<accession>A0A8D8UHB6</accession>